<dbReference type="EMBL" id="MWPQ01000034">
    <property type="protein sequence ID" value="OPH83309.1"/>
    <property type="molecule type" value="Genomic_DNA"/>
</dbReference>
<keyword evidence="4 5" id="KW-0472">Membrane</keyword>
<dbReference type="Proteomes" id="UP000189940">
    <property type="component" value="Unassembled WGS sequence"/>
</dbReference>
<evidence type="ECO:0000259" key="6">
    <source>
        <dbReference type="Pfam" id="PF00916"/>
    </source>
</evidence>
<protein>
    <submittedName>
        <fullName evidence="7">SulP family inorganic anion transporter</fullName>
    </submittedName>
</protein>
<feature type="transmembrane region" description="Helical" evidence="5">
    <location>
        <begin position="121"/>
        <end position="142"/>
    </location>
</feature>
<evidence type="ECO:0000313" key="8">
    <source>
        <dbReference type="Proteomes" id="UP000189940"/>
    </source>
</evidence>
<feature type="transmembrane region" description="Helical" evidence="5">
    <location>
        <begin position="386"/>
        <end position="417"/>
    </location>
</feature>
<accession>A0A1V4HZL1</accession>
<keyword evidence="2 5" id="KW-0812">Transmembrane</keyword>
<name>A0A1V4HZL1_NITVU</name>
<evidence type="ECO:0000256" key="3">
    <source>
        <dbReference type="ARBA" id="ARBA00022989"/>
    </source>
</evidence>
<feature type="transmembrane region" description="Helical" evidence="5">
    <location>
        <begin position="292"/>
        <end position="315"/>
    </location>
</feature>
<feature type="transmembrane region" description="Helical" evidence="5">
    <location>
        <begin position="12"/>
        <end position="35"/>
    </location>
</feature>
<dbReference type="STRING" id="29421.B2M20_07700"/>
<evidence type="ECO:0000256" key="2">
    <source>
        <dbReference type="ARBA" id="ARBA00022692"/>
    </source>
</evidence>
<evidence type="ECO:0000256" key="4">
    <source>
        <dbReference type="ARBA" id="ARBA00023136"/>
    </source>
</evidence>
<dbReference type="RefSeq" id="WP_079446484.1">
    <property type="nucleotide sequence ID" value="NZ_MWPQ01000034.1"/>
</dbReference>
<evidence type="ECO:0000256" key="1">
    <source>
        <dbReference type="ARBA" id="ARBA00004141"/>
    </source>
</evidence>
<dbReference type="InterPro" id="IPR011547">
    <property type="entry name" value="SLC26A/SulP_dom"/>
</dbReference>
<sequence>MLLLKVPIARFVWHDVFASAVVFLVALPLSMGIAIASGVPMEKAASVGLVTAIIGGLVVGPLSGSPLQVSGPAAGLTVMVVDFIQKYGFETLGIIVMIGGLVQIVAGLFRLGPVFRAVSPALIQGMLAGIGVLIFASQFHVMVDDIPPGTGKEFGGILNLWLIPAAVFKGVTEPAHRPAAVIGLLTIAILSLWAALAPKALRLVPAALLGVVAATAATSSFDLDVRYVPVPERLLDAARAPRLADLDALRDIGVWLAGLSLAFVASAESLLTATAADSLQRHAVRTGYNRELIAQGTGNILCGLLNVLPVTGVIVRTSANVMAGARTRLSSFLHGAWILLFVLLLPQLLSMIPVAALAAILVYTGAKLVKVDFAKDLWRQDRIETLVFGVTFAGVVGFDLLTGILLGVGVSLARLVYTFSHLAIRVEKNDTSRFVHMFLDGAATFIRLPRFAGALEEIPPGYDAHIHLGRLTYIDHACLTMLIDWGKNFEAAGGRLHLDRDILHRLFEEQASPSANAT</sequence>
<feature type="transmembrane region" description="Helical" evidence="5">
    <location>
        <begin position="47"/>
        <end position="67"/>
    </location>
</feature>
<dbReference type="InterPro" id="IPR001902">
    <property type="entry name" value="SLC26A/SulP_fam"/>
</dbReference>
<proteinExistence type="predicted"/>
<organism evidence="7 8">
    <name type="scientific">Nitrobacter vulgaris</name>
    <dbReference type="NCBI Taxonomy" id="29421"/>
    <lineage>
        <taxon>Bacteria</taxon>
        <taxon>Pseudomonadati</taxon>
        <taxon>Pseudomonadota</taxon>
        <taxon>Alphaproteobacteria</taxon>
        <taxon>Hyphomicrobiales</taxon>
        <taxon>Nitrobacteraceae</taxon>
        <taxon>Nitrobacter</taxon>
    </lineage>
</organism>
<evidence type="ECO:0000256" key="5">
    <source>
        <dbReference type="SAM" id="Phobius"/>
    </source>
</evidence>
<dbReference type="PANTHER" id="PTHR11814">
    <property type="entry name" value="SULFATE TRANSPORTER"/>
    <property type="match status" value="1"/>
</dbReference>
<feature type="transmembrane region" description="Helical" evidence="5">
    <location>
        <begin position="87"/>
        <end position="109"/>
    </location>
</feature>
<dbReference type="Pfam" id="PF00916">
    <property type="entry name" value="Sulfate_transp"/>
    <property type="match status" value="1"/>
</dbReference>
<reference evidence="7 8" key="1">
    <citation type="submission" date="2017-02" db="EMBL/GenBank/DDBJ databases">
        <title>Genome sequence of the nitrite-oxidizing bacterium Nitrobacter vulgaris strain Ab1.</title>
        <authorList>
            <person name="Mellbye B.L."/>
            <person name="Davis E.W."/>
            <person name="Spieck E."/>
            <person name="Chang J.H."/>
            <person name="Bottomley P.J."/>
            <person name="Sayavedra-Soto L.A."/>
        </authorList>
    </citation>
    <scope>NUCLEOTIDE SEQUENCE [LARGE SCALE GENOMIC DNA]</scope>
    <source>
        <strain evidence="7 8">Ab1</strain>
    </source>
</reference>
<keyword evidence="8" id="KW-1185">Reference proteome</keyword>
<feature type="transmembrane region" description="Helical" evidence="5">
    <location>
        <begin position="336"/>
        <end position="366"/>
    </location>
</feature>
<comment type="subcellular location">
    <subcellularLocation>
        <location evidence="1">Membrane</location>
        <topology evidence="1">Multi-pass membrane protein</topology>
    </subcellularLocation>
</comment>
<dbReference type="GO" id="GO:0055085">
    <property type="term" value="P:transmembrane transport"/>
    <property type="evidence" value="ECO:0007669"/>
    <property type="project" value="InterPro"/>
</dbReference>
<dbReference type="AlphaFoldDB" id="A0A1V4HZL1"/>
<evidence type="ECO:0000313" key="7">
    <source>
        <dbReference type="EMBL" id="OPH83309.1"/>
    </source>
</evidence>
<feature type="transmembrane region" description="Helical" evidence="5">
    <location>
        <begin position="154"/>
        <end position="172"/>
    </location>
</feature>
<keyword evidence="3 5" id="KW-1133">Transmembrane helix</keyword>
<dbReference type="GO" id="GO:0016020">
    <property type="term" value="C:membrane"/>
    <property type="evidence" value="ECO:0007669"/>
    <property type="project" value="UniProtKB-SubCell"/>
</dbReference>
<dbReference type="OrthoDB" id="9771198at2"/>
<feature type="domain" description="SLC26A/SulP transporter" evidence="6">
    <location>
        <begin position="13"/>
        <end position="390"/>
    </location>
</feature>
<feature type="transmembrane region" description="Helical" evidence="5">
    <location>
        <begin position="179"/>
        <end position="197"/>
    </location>
</feature>
<comment type="caution">
    <text evidence="7">The sequence shown here is derived from an EMBL/GenBank/DDBJ whole genome shotgun (WGS) entry which is preliminary data.</text>
</comment>
<gene>
    <name evidence="7" type="ORF">B2M20_07700</name>
</gene>
<feature type="transmembrane region" description="Helical" evidence="5">
    <location>
        <begin position="252"/>
        <end position="272"/>
    </location>
</feature>